<feature type="transmembrane region" description="Helical" evidence="8">
    <location>
        <begin position="175"/>
        <end position="192"/>
    </location>
</feature>
<organism evidence="9 10">
    <name type="scientific">candidate division TA06 bacterium DG_24</name>
    <dbReference type="NCBI Taxonomy" id="1703770"/>
    <lineage>
        <taxon>Bacteria</taxon>
        <taxon>Bacteria division TA06</taxon>
    </lineage>
</organism>
<evidence type="ECO:0000256" key="5">
    <source>
        <dbReference type="ARBA" id="ARBA00022989"/>
    </source>
</evidence>
<comment type="cofactor">
    <cofactor evidence="7">
        <name>Mg(2+)</name>
        <dbReference type="ChEBI" id="CHEBI:18420"/>
    </cofactor>
</comment>
<feature type="transmembrane region" description="Helical" evidence="8">
    <location>
        <begin position="6"/>
        <end position="26"/>
    </location>
</feature>
<name>A0A0S7WUW8_UNCT6</name>
<feature type="transmembrane region" description="Helical" evidence="8">
    <location>
        <begin position="46"/>
        <end position="66"/>
    </location>
</feature>
<dbReference type="CDD" id="cd06853">
    <property type="entry name" value="GT_WecA_like"/>
    <property type="match status" value="1"/>
</dbReference>
<accession>A0A0S7WUW8</accession>
<proteinExistence type="predicted"/>
<dbReference type="GO" id="GO:0009103">
    <property type="term" value="P:lipopolysaccharide biosynthetic process"/>
    <property type="evidence" value="ECO:0007669"/>
    <property type="project" value="TreeGrafter"/>
</dbReference>
<dbReference type="GO" id="GO:0044038">
    <property type="term" value="P:cell wall macromolecule biosynthetic process"/>
    <property type="evidence" value="ECO:0007669"/>
    <property type="project" value="TreeGrafter"/>
</dbReference>
<dbReference type="InterPro" id="IPR000715">
    <property type="entry name" value="Glycosyl_transferase_4"/>
</dbReference>
<comment type="caution">
    <text evidence="9">The sequence shown here is derived from an EMBL/GenBank/DDBJ whole genome shotgun (WGS) entry which is preliminary data.</text>
</comment>
<evidence type="ECO:0000256" key="8">
    <source>
        <dbReference type="SAM" id="Phobius"/>
    </source>
</evidence>
<dbReference type="GO" id="GO:0005886">
    <property type="term" value="C:plasma membrane"/>
    <property type="evidence" value="ECO:0007669"/>
    <property type="project" value="UniProtKB-SubCell"/>
</dbReference>
<protein>
    <recommendedName>
        <fullName evidence="11">Glycosyl transferase</fullName>
    </recommendedName>
</protein>
<dbReference type="AlphaFoldDB" id="A0A0S7WUW8"/>
<dbReference type="Proteomes" id="UP000052008">
    <property type="component" value="Unassembled WGS sequence"/>
</dbReference>
<comment type="subcellular location">
    <subcellularLocation>
        <location evidence="1">Cell membrane</location>
        <topology evidence="1">Multi-pass membrane protein</topology>
    </subcellularLocation>
</comment>
<dbReference type="GO" id="GO:0046872">
    <property type="term" value="F:metal ion binding"/>
    <property type="evidence" value="ECO:0007669"/>
    <property type="project" value="UniProtKB-KW"/>
</dbReference>
<dbReference type="EMBL" id="LIZS01000009">
    <property type="protein sequence ID" value="KPJ53970.1"/>
    <property type="molecule type" value="Genomic_DNA"/>
</dbReference>
<dbReference type="STRING" id="1703770.AMJ39_02550"/>
<dbReference type="Pfam" id="PF00953">
    <property type="entry name" value="Glycos_transf_4"/>
    <property type="match status" value="1"/>
</dbReference>
<feature type="binding site" evidence="7">
    <location>
        <position position="143"/>
    </location>
    <ligand>
        <name>Mg(2+)</name>
        <dbReference type="ChEBI" id="CHEBI:18420"/>
    </ligand>
</feature>
<keyword evidence="3" id="KW-0808">Transferase</keyword>
<dbReference type="GO" id="GO:0071555">
    <property type="term" value="P:cell wall organization"/>
    <property type="evidence" value="ECO:0007669"/>
    <property type="project" value="TreeGrafter"/>
</dbReference>
<feature type="transmembrane region" description="Helical" evidence="8">
    <location>
        <begin position="307"/>
        <end position="324"/>
    </location>
</feature>
<keyword evidence="7" id="KW-0460">Magnesium</keyword>
<evidence type="ECO:0000313" key="9">
    <source>
        <dbReference type="EMBL" id="KPJ53970.1"/>
    </source>
</evidence>
<evidence type="ECO:0000256" key="7">
    <source>
        <dbReference type="PIRSR" id="PIRSR600715-1"/>
    </source>
</evidence>
<keyword evidence="4 8" id="KW-0812">Transmembrane</keyword>
<reference evidence="9 10" key="1">
    <citation type="journal article" date="2015" name="Microbiome">
        <title>Genomic resolution of linkages in carbon, nitrogen, and sulfur cycling among widespread estuary sediment bacteria.</title>
        <authorList>
            <person name="Baker B.J."/>
            <person name="Lazar C.S."/>
            <person name="Teske A.P."/>
            <person name="Dick G.J."/>
        </authorList>
    </citation>
    <scope>NUCLEOTIDE SEQUENCE [LARGE SCALE GENOMIC DNA]</scope>
    <source>
        <strain evidence="9">DG_24</strain>
    </source>
</reference>
<feature type="transmembrane region" description="Helical" evidence="8">
    <location>
        <begin position="72"/>
        <end position="88"/>
    </location>
</feature>
<feature type="transmembrane region" description="Helical" evidence="8">
    <location>
        <begin position="204"/>
        <end position="222"/>
    </location>
</feature>
<evidence type="ECO:0000256" key="2">
    <source>
        <dbReference type="ARBA" id="ARBA00022475"/>
    </source>
</evidence>
<evidence type="ECO:0000256" key="1">
    <source>
        <dbReference type="ARBA" id="ARBA00004651"/>
    </source>
</evidence>
<feature type="transmembrane region" description="Helical" evidence="8">
    <location>
        <begin position="281"/>
        <end position="301"/>
    </location>
</feature>
<keyword evidence="2" id="KW-1003">Cell membrane</keyword>
<evidence type="ECO:0000313" key="10">
    <source>
        <dbReference type="Proteomes" id="UP000052008"/>
    </source>
</evidence>
<evidence type="ECO:0000256" key="6">
    <source>
        <dbReference type="ARBA" id="ARBA00023136"/>
    </source>
</evidence>
<feature type="transmembrane region" description="Helical" evidence="8">
    <location>
        <begin position="228"/>
        <end position="247"/>
    </location>
</feature>
<feature type="transmembrane region" description="Helical" evidence="8">
    <location>
        <begin position="151"/>
        <end position="169"/>
    </location>
</feature>
<feature type="binding site" evidence="7">
    <location>
        <position position="203"/>
    </location>
    <ligand>
        <name>Mg(2+)</name>
        <dbReference type="ChEBI" id="CHEBI:18420"/>
    </ligand>
</feature>
<keyword evidence="6 8" id="KW-0472">Membrane</keyword>
<evidence type="ECO:0000256" key="3">
    <source>
        <dbReference type="ARBA" id="ARBA00022679"/>
    </source>
</evidence>
<evidence type="ECO:0008006" key="11">
    <source>
        <dbReference type="Google" id="ProtNLM"/>
    </source>
</evidence>
<feature type="transmembrane region" description="Helical" evidence="8">
    <location>
        <begin position="123"/>
        <end position="144"/>
    </location>
</feature>
<keyword evidence="7" id="KW-0479">Metal-binding</keyword>
<keyword evidence="5 8" id="KW-1133">Transmembrane helix</keyword>
<gene>
    <name evidence="9" type="ORF">AMJ39_02550</name>
</gene>
<evidence type="ECO:0000256" key="4">
    <source>
        <dbReference type="ARBA" id="ARBA00022692"/>
    </source>
</evidence>
<dbReference type="GO" id="GO:0016780">
    <property type="term" value="F:phosphotransferase activity, for other substituted phosphate groups"/>
    <property type="evidence" value="ECO:0007669"/>
    <property type="project" value="InterPro"/>
</dbReference>
<feature type="transmembrane region" description="Helical" evidence="8">
    <location>
        <begin position="100"/>
        <end position="117"/>
    </location>
</feature>
<dbReference type="PANTHER" id="PTHR22926">
    <property type="entry name" value="PHOSPHO-N-ACETYLMURAMOYL-PENTAPEPTIDE-TRANSFERASE"/>
    <property type="match status" value="1"/>
</dbReference>
<sequence length="331" mass="35548">MIQYPLTFLLAVLVSAYGTPIARSAALRFGIVDAPDGKLKEQQRPIPYLGGLAIYAAVLVALAVTFEFDREVLGILLAGAIVIVVGLLDDLRAMRPAVKLAGQCLAAIVLLKSGIMIELVYLPLWMALPLSFLWILVITNAFNIIDVMDGLAAGVAAIAALALFVVALMNGRPMIATMALALAGALAGFLFYNFEPATIYMGDTGSLFVGLLLGSLAMIGSYTRVNQIGFLAPLIILGVPIFDLLFVMHVRRMRGQPVFLGSKDHFALRLRRWAFSKRRTVLLSYVVCVILGACGIGLTYASDLIGTYLLLVLALGLLVCAHLLQRIDVGL</sequence>
<dbReference type="PANTHER" id="PTHR22926:SF3">
    <property type="entry name" value="UNDECAPRENYL-PHOSPHATE ALPHA-N-ACETYLGLUCOSAMINYL 1-PHOSPHATE TRANSFERASE"/>
    <property type="match status" value="1"/>
</dbReference>